<feature type="domain" description="RNA polymerase sigma factor 70 region 4 type 2" evidence="3">
    <location>
        <begin position="129"/>
        <end position="179"/>
    </location>
</feature>
<gene>
    <name evidence="4" type="ORF">SAMN05443144_105207</name>
</gene>
<dbReference type="InterPro" id="IPR014303">
    <property type="entry name" value="RNA_pol_sigma-70_ECF"/>
</dbReference>
<dbReference type="SUPFAM" id="SSF54427">
    <property type="entry name" value="NTF2-like"/>
    <property type="match status" value="1"/>
</dbReference>
<dbReference type="Gene3D" id="1.10.10.10">
    <property type="entry name" value="Winged helix-like DNA-binding domain superfamily/Winged helix DNA-binding domain"/>
    <property type="match status" value="1"/>
</dbReference>
<proteinExistence type="predicted"/>
<reference evidence="4 5" key="1">
    <citation type="submission" date="2016-11" db="EMBL/GenBank/DDBJ databases">
        <authorList>
            <person name="Jaros S."/>
            <person name="Januszkiewicz K."/>
            <person name="Wedrychowicz H."/>
        </authorList>
    </citation>
    <scope>NUCLEOTIDE SEQUENCE [LARGE SCALE GENOMIC DNA]</scope>
    <source>
        <strain evidence="4 5">DSM 21986</strain>
    </source>
</reference>
<protein>
    <submittedName>
        <fullName evidence="4">RNA polymerase sigma-70 factor, ECF subfamily</fullName>
    </submittedName>
</protein>
<dbReference type="InterPro" id="IPR052704">
    <property type="entry name" value="ECF_Sigma-70_Domain"/>
</dbReference>
<dbReference type="Pfam" id="PF04542">
    <property type="entry name" value="Sigma70_r2"/>
    <property type="match status" value="1"/>
</dbReference>
<evidence type="ECO:0000313" key="4">
    <source>
        <dbReference type="EMBL" id="SHF11349.1"/>
    </source>
</evidence>
<organism evidence="4 5">
    <name type="scientific">Fodinibius roseus</name>
    <dbReference type="NCBI Taxonomy" id="1194090"/>
    <lineage>
        <taxon>Bacteria</taxon>
        <taxon>Pseudomonadati</taxon>
        <taxon>Balneolota</taxon>
        <taxon>Balneolia</taxon>
        <taxon>Balneolales</taxon>
        <taxon>Balneolaceae</taxon>
        <taxon>Fodinibius</taxon>
    </lineage>
</organism>
<evidence type="ECO:0000259" key="2">
    <source>
        <dbReference type="Pfam" id="PF04542"/>
    </source>
</evidence>
<dbReference type="Proteomes" id="UP000184041">
    <property type="component" value="Unassembled WGS sequence"/>
</dbReference>
<evidence type="ECO:0000259" key="3">
    <source>
        <dbReference type="Pfam" id="PF08281"/>
    </source>
</evidence>
<dbReference type="AlphaFoldDB" id="A0A1M4YZV6"/>
<dbReference type="SUPFAM" id="SSF88659">
    <property type="entry name" value="Sigma3 and sigma4 domains of RNA polymerase sigma factors"/>
    <property type="match status" value="1"/>
</dbReference>
<dbReference type="NCBIfam" id="NF007214">
    <property type="entry name" value="PRK09636.1"/>
    <property type="match status" value="1"/>
</dbReference>
<dbReference type="Gene3D" id="1.10.1740.10">
    <property type="match status" value="1"/>
</dbReference>
<evidence type="ECO:0000313" key="5">
    <source>
        <dbReference type="Proteomes" id="UP000184041"/>
    </source>
</evidence>
<dbReference type="InterPro" id="IPR013249">
    <property type="entry name" value="RNA_pol_sigma70_r4_t2"/>
</dbReference>
<dbReference type="STRING" id="1194090.SAMN05443144_105207"/>
<dbReference type="GO" id="GO:0016987">
    <property type="term" value="F:sigma factor activity"/>
    <property type="evidence" value="ECO:0007669"/>
    <property type="project" value="InterPro"/>
</dbReference>
<keyword evidence="5" id="KW-1185">Reference proteome</keyword>
<dbReference type="NCBIfam" id="TIGR02957">
    <property type="entry name" value="SigX4"/>
    <property type="match status" value="1"/>
</dbReference>
<dbReference type="PANTHER" id="PTHR30173:SF36">
    <property type="entry name" value="ECF RNA POLYMERASE SIGMA FACTOR SIGJ"/>
    <property type="match status" value="1"/>
</dbReference>
<sequence>MRHCRFFFNPTGRYPITSNMTKQHKLTDIFEQQRLRLFRQAYGMLGRVAPAEDVVQEAWLRWQKQDMETIRSPAAFFSTVVHRICLDELKKARHQRERYIGPNLPEPLLEAPTRTPDEELELAESLSMAMLVILDELSPVQRAVFILRELFEYDYETISDVVNKSTAHCRKIAQRARDQIHDRKPVFERKPAAQQGLVKALLEAVQRQDLAEVEALLAEDSVLYSDGGGKVTAARKPIYGSNKIARFLVGIQKQAPEGKKWWLEYTSVNGEPGMIIRVEGQLYNVWSFHIEEQKIESIYVVLNPNKLGTAKKQLS</sequence>
<dbReference type="InterPro" id="IPR032710">
    <property type="entry name" value="NTF2-like_dom_sf"/>
</dbReference>
<comment type="subunit">
    <text evidence="1">Interacts transiently with the RNA polymerase catalytic core formed by RpoA, RpoB, RpoC and RpoZ (2 alpha, 1 beta, 1 beta' and 1 omega subunit) to form the RNA polymerase holoenzyme that can initiate transcription.</text>
</comment>
<dbReference type="NCBIfam" id="TIGR02937">
    <property type="entry name" value="sigma70-ECF"/>
    <property type="match status" value="1"/>
</dbReference>
<evidence type="ECO:0000256" key="1">
    <source>
        <dbReference type="ARBA" id="ARBA00011344"/>
    </source>
</evidence>
<dbReference type="GO" id="GO:0006352">
    <property type="term" value="P:DNA-templated transcription initiation"/>
    <property type="evidence" value="ECO:0007669"/>
    <property type="project" value="InterPro"/>
</dbReference>
<dbReference type="EMBL" id="FQUS01000005">
    <property type="protein sequence ID" value="SHF11349.1"/>
    <property type="molecule type" value="Genomic_DNA"/>
</dbReference>
<dbReference type="GO" id="GO:0003677">
    <property type="term" value="F:DNA binding"/>
    <property type="evidence" value="ECO:0007669"/>
    <property type="project" value="InterPro"/>
</dbReference>
<name>A0A1M4YZV6_9BACT</name>
<dbReference type="InterPro" id="IPR007627">
    <property type="entry name" value="RNA_pol_sigma70_r2"/>
</dbReference>
<accession>A0A1M4YZV6</accession>
<dbReference type="InterPro" id="IPR013324">
    <property type="entry name" value="RNA_pol_sigma_r3/r4-like"/>
</dbReference>
<dbReference type="Pfam" id="PF08281">
    <property type="entry name" value="Sigma70_r4_2"/>
    <property type="match status" value="1"/>
</dbReference>
<dbReference type="InterPro" id="IPR014284">
    <property type="entry name" value="RNA_pol_sigma-70_dom"/>
</dbReference>
<dbReference type="SUPFAM" id="SSF88946">
    <property type="entry name" value="Sigma2 domain of RNA polymerase sigma factors"/>
    <property type="match status" value="1"/>
</dbReference>
<dbReference type="Gene3D" id="3.10.450.50">
    <property type="match status" value="1"/>
</dbReference>
<dbReference type="InterPro" id="IPR036388">
    <property type="entry name" value="WH-like_DNA-bd_sf"/>
</dbReference>
<dbReference type="PANTHER" id="PTHR30173">
    <property type="entry name" value="SIGMA 19 FACTOR"/>
    <property type="match status" value="1"/>
</dbReference>
<dbReference type="InterPro" id="IPR013325">
    <property type="entry name" value="RNA_pol_sigma_r2"/>
</dbReference>
<feature type="domain" description="RNA polymerase sigma-70 region 2" evidence="2">
    <location>
        <begin position="30"/>
        <end position="93"/>
    </location>
</feature>